<protein>
    <submittedName>
        <fullName evidence="1">Uncharacterized protein</fullName>
    </submittedName>
</protein>
<dbReference type="Proteomes" id="UP001374579">
    <property type="component" value="Unassembled WGS sequence"/>
</dbReference>
<dbReference type="EMBL" id="JBAMIC010000010">
    <property type="protein sequence ID" value="KAK7102014.1"/>
    <property type="molecule type" value="Genomic_DNA"/>
</dbReference>
<sequence>MECGVPMGPALLPGEAIMKRRHFKSGKAMRTKFALQGPECSDFWLPLFAPPDQTTPPPIPRTELVGNWSNKTKSVSMMDTSEEAGFVLTVVSMASVTPALPVCHCPVCCIVERSTLRPEKNGVKLENLELVVHGVDKYTIIDKTKPWVRENVQGCTNPKPLMRRMPELLPDHDDSMKVVYTRKMMPPGKIIKDVRKDKTTKKPAPLQYGLIKVTEAEMNPSVRSKVSTYVRQK</sequence>
<comment type="caution">
    <text evidence="1">The sequence shown here is derived from an EMBL/GenBank/DDBJ whole genome shotgun (WGS) entry which is preliminary data.</text>
</comment>
<organism evidence="1 2">
    <name type="scientific">Littorina saxatilis</name>
    <dbReference type="NCBI Taxonomy" id="31220"/>
    <lineage>
        <taxon>Eukaryota</taxon>
        <taxon>Metazoa</taxon>
        <taxon>Spiralia</taxon>
        <taxon>Lophotrochozoa</taxon>
        <taxon>Mollusca</taxon>
        <taxon>Gastropoda</taxon>
        <taxon>Caenogastropoda</taxon>
        <taxon>Littorinimorpha</taxon>
        <taxon>Littorinoidea</taxon>
        <taxon>Littorinidae</taxon>
        <taxon>Littorina</taxon>
    </lineage>
</organism>
<name>A0AAN9BBA6_9CAEN</name>
<accession>A0AAN9BBA6</accession>
<gene>
    <name evidence="1" type="ORF">V1264_020305</name>
</gene>
<evidence type="ECO:0000313" key="1">
    <source>
        <dbReference type="EMBL" id="KAK7102014.1"/>
    </source>
</evidence>
<evidence type="ECO:0000313" key="2">
    <source>
        <dbReference type="Proteomes" id="UP001374579"/>
    </source>
</evidence>
<proteinExistence type="predicted"/>
<keyword evidence="2" id="KW-1185">Reference proteome</keyword>
<reference evidence="1 2" key="1">
    <citation type="submission" date="2024-02" db="EMBL/GenBank/DDBJ databases">
        <title>Chromosome-scale genome assembly of the rough periwinkle Littorina saxatilis.</title>
        <authorList>
            <person name="De Jode A."/>
            <person name="Faria R."/>
            <person name="Formenti G."/>
            <person name="Sims Y."/>
            <person name="Smith T.P."/>
            <person name="Tracey A."/>
            <person name="Wood J.M.D."/>
            <person name="Zagrodzka Z.B."/>
            <person name="Johannesson K."/>
            <person name="Butlin R.K."/>
            <person name="Leder E.H."/>
        </authorList>
    </citation>
    <scope>NUCLEOTIDE SEQUENCE [LARGE SCALE GENOMIC DNA]</scope>
    <source>
        <strain evidence="1">Snail1</strain>
        <tissue evidence="1">Muscle</tissue>
    </source>
</reference>
<dbReference type="AlphaFoldDB" id="A0AAN9BBA6"/>